<dbReference type="Proteomes" id="UP000199024">
    <property type="component" value="Unassembled WGS sequence"/>
</dbReference>
<dbReference type="RefSeq" id="WP_089843387.1">
    <property type="nucleotide sequence ID" value="NZ_FOZL01000002.1"/>
</dbReference>
<feature type="transmembrane region" description="Helical" evidence="1">
    <location>
        <begin position="41"/>
        <end position="59"/>
    </location>
</feature>
<keyword evidence="3" id="KW-1185">Reference proteome</keyword>
<proteinExistence type="predicted"/>
<evidence type="ECO:0000313" key="3">
    <source>
        <dbReference type="Proteomes" id="UP000199024"/>
    </source>
</evidence>
<feature type="transmembrane region" description="Helical" evidence="1">
    <location>
        <begin position="65"/>
        <end position="83"/>
    </location>
</feature>
<dbReference type="EMBL" id="FOZL01000002">
    <property type="protein sequence ID" value="SFS21309.1"/>
    <property type="molecule type" value="Genomic_DNA"/>
</dbReference>
<keyword evidence="1" id="KW-1133">Transmembrane helix</keyword>
<keyword evidence="1" id="KW-0812">Transmembrane</keyword>
<feature type="transmembrane region" description="Helical" evidence="1">
    <location>
        <begin position="6"/>
        <end position="29"/>
    </location>
</feature>
<organism evidence="2 3">
    <name type="scientific">Granulicella pectinivorans</name>
    <dbReference type="NCBI Taxonomy" id="474950"/>
    <lineage>
        <taxon>Bacteria</taxon>
        <taxon>Pseudomonadati</taxon>
        <taxon>Acidobacteriota</taxon>
        <taxon>Terriglobia</taxon>
        <taxon>Terriglobales</taxon>
        <taxon>Acidobacteriaceae</taxon>
        <taxon>Granulicella</taxon>
    </lineage>
</organism>
<accession>A0A1I6N039</accession>
<keyword evidence="1" id="KW-0472">Membrane</keyword>
<protein>
    <submittedName>
        <fullName evidence="2">Uncharacterized protein</fullName>
    </submittedName>
</protein>
<dbReference type="STRING" id="474950.SAMN05421771_4137"/>
<reference evidence="2 3" key="1">
    <citation type="submission" date="2016-10" db="EMBL/GenBank/DDBJ databases">
        <authorList>
            <person name="de Groot N.N."/>
        </authorList>
    </citation>
    <scope>NUCLEOTIDE SEQUENCE [LARGE SCALE GENOMIC DNA]</scope>
    <source>
        <strain evidence="2 3">DSM 21001</strain>
    </source>
</reference>
<sequence length="95" mass="11094">MSFPIHHLPFLFLVVSLFLPRLSLLVMYLENSLTPFHLTGLIPPLAWLFLPRFLVLYIVYLDQGISGWFVLHLIALLLTYSGGGHYMQRRRRRGL</sequence>
<evidence type="ECO:0000256" key="1">
    <source>
        <dbReference type="SAM" id="Phobius"/>
    </source>
</evidence>
<evidence type="ECO:0000313" key="2">
    <source>
        <dbReference type="EMBL" id="SFS21309.1"/>
    </source>
</evidence>
<name>A0A1I6N039_9BACT</name>
<dbReference type="OrthoDB" id="120771at2"/>
<gene>
    <name evidence="2" type="ORF">SAMN05421771_4137</name>
</gene>
<dbReference type="AlphaFoldDB" id="A0A1I6N039"/>